<dbReference type="EMBL" id="NITV01000005">
    <property type="protein sequence ID" value="PDO86800.1"/>
    <property type="molecule type" value="Genomic_DNA"/>
</dbReference>
<dbReference type="InterPro" id="IPR011075">
    <property type="entry name" value="TetR_C"/>
</dbReference>
<keyword evidence="2 4" id="KW-0238">DNA-binding</keyword>
<organism evidence="6 7">
    <name type="scientific">Kosakonia pseudosacchari</name>
    <dbReference type="NCBI Taxonomy" id="1646340"/>
    <lineage>
        <taxon>Bacteria</taxon>
        <taxon>Pseudomonadati</taxon>
        <taxon>Pseudomonadota</taxon>
        <taxon>Gammaproteobacteria</taxon>
        <taxon>Enterobacterales</taxon>
        <taxon>Enterobacteriaceae</taxon>
        <taxon>Kosakonia</taxon>
    </lineage>
</organism>
<evidence type="ECO:0000256" key="2">
    <source>
        <dbReference type="ARBA" id="ARBA00023125"/>
    </source>
</evidence>
<dbReference type="RefSeq" id="WP_086871380.1">
    <property type="nucleotide sequence ID" value="NZ_CP063425.1"/>
</dbReference>
<dbReference type="InterPro" id="IPR036271">
    <property type="entry name" value="Tet_transcr_reg_TetR-rel_C_sf"/>
</dbReference>
<dbReference type="SUPFAM" id="SSF46689">
    <property type="entry name" value="Homeodomain-like"/>
    <property type="match status" value="1"/>
</dbReference>
<name>A0ABX4IPY1_9ENTR</name>
<dbReference type="PANTHER" id="PTHR47506:SF1">
    <property type="entry name" value="HTH-TYPE TRANSCRIPTIONAL REGULATOR YJDC"/>
    <property type="match status" value="1"/>
</dbReference>
<evidence type="ECO:0000256" key="4">
    <source>
        <dbReference type="PROSITE-ProRule" id="PRU00335"/>
    </source>
</evidence>
<sequence>MSRGRPREFDRTEALNKAMKLFWQKGYTATSMNDLYEAMGIKSPSLYAAFGSKEDLYDEVLQHYEQCVAPLIWGDMANEPSPKKAIAQWLARSAEILTRCDLPHGCMVTLSAVASEGNERLGERVRQLRDGGIAQLKARLSEAQERGELPAATDIDALTRLYVSIQQGMSIQARDGASRETLLGIARMAMGLWPA</sequence>
<feature type="domain" description="HTH tetR-type" evidence="5">
    <location>
        <begin position="8"/>
        <end position="68"/>
    </location>
</feature>
<keyword evidence="3" id="KW-0804">Transcription</keyword>
<comment type="caution">
    <text evidence="6">The sequence shown here is derived from an EMBL/GenBank/DDBJ whole genome shotgun (WGS) entry which is preliminary data.</text>
</comment>
<keyword evidence="1" id="KW-0805">Transcription regulation</keyword>
<evidence type="ECO:0000313" key="6">
    <source>
        <dbReference type="EMBL" id="PDO86800.1"/>
    </source>
</evidence>
<dbReference type="Pfam" id="PF00440">
    <property type="entry name" value="TetR_N"/>
    <property type="match status" value="1"/>
</dbReference>
<reference evidence="6 7" key="1">
    <citation type="submission" date="2017-06" db="EMBL/GenBank/DDBJ databases">
        <title>Draft genome sequence of nitrogen-fixing Kosakonia pseudosacchari strain NN143 isolated from sugarcane roots.</title>
        <authorList>
            <person name="Li Y."/>
            <person name="Li S."/>
            <person name="Lin L."/>
            <person name="Wu X."/>
            <person name="Yang L."/>
            <person name="Li Y."/>
            <person name="An Q."/>
        </authorList>
    </citation>
    <scope>NUCLEOTIDE SEQUENCE [LARGE SCALE GENOMIC DNA]</scope>
    <source>
        <strain evidence="6 7">NN143</strain>
    </source>
</reference>
<keyword evidence="7" id="KW-1185">Reference proteome</keyword>
<dbReference type="Gene3D" id="1.10.357.10">
    <property type="entry name" value="Tetracycline Repressor, domain 2"/>
    <property type="match status" value="1"/>
</dbReference>
<dbReference type="InterPro" id="IPR009057">
    <property type="entry name" value="Homeodomain-like_sf"/>
</dbReference>
<dbReference type="Pfam" id="PF16925">
    <property type="entry name" value="TetR_C_13"/>
    <property type="match status" value="1"/>
</dbReference>
<dbReference type="PANTHER" id="PTHR47506">
    <property type="entry name" value="TRANSCRIPTIONAL REGULATORY PROTEIN"/>
    <property type="match status" value="1"/>
</dbReference>
<evidence type="ECO:0000256" key="3">
    <source>
        <dbReference type="ARBA" id="ARBA00023163"/>
    </source>
</evidence>
<dbReference type="Gene3D" id="1.10.10.60">
    <property type="entry name" value="Homeodomain-like"/>
    <property type="match status" value="1"/>
</dbReference>
<dbReference type="SUPFAM" id="SSF48498">
    <property type="entry name" value="Tetracyclin repressor-like, C-terminal domain"/>
    <property type="match status" value="1"/>
</dbReference>
<evidence type="ECO:0000256" key="1">
    <source>
        <dbReference type="ARBA" id="ARBA00023015"/>
    </source>
</evidence>
<protein>
    <submittedName>
        <fullName evidence="6">TetR family transcriptional regulator</fullName>
    </submittedName>
</protein>
<accession>A0ABX4IPY1</accession>
<evidence type="ECO:0000313" key="7">
    <source>
        <dbReference type="Proteomes" id="UP000219642"/>
    </source>
</evidence>
<dbReference type="Proteomes" id="UP000219642">
    <property type="component" value="Unassembled WGS sequence"/>
</dbReference>
<dbReference type="InterPro" id="IPR001647">
    <property type="entry name" value="HTH_TetR"/>
</dbReference>
<evidence type="ECO:0000259" key="5">
    <source>
        <dbReference type="PROSITE" id="PS50977"/>
    </source>
</evidence>
<gene>
    <name evidence="6" type="ORF">BK796_10120</name>
</gene>
<proteinExistence type="predicted"/>
<dbReference type="PROSITE" id="PS50977">
    <property type="entry name" value="HTH_TETR_2"/>
    <property type="match status" value="1"/>
</dbReference>
<dbReference type="PRINTS" id="PR00455">
    <property type="entry name" value="HTHTETR"/>
</dbReference>
<feature type="DNA-binding region" description="H-T-H motif" evidence="4">
    <location>
        <begin position="31"/>
        <end position="50"/>
    </location>
</feature>